<dbReference type="SMART" id="SM00382">
    <property type="entry name" value="AAA"/>
    <property type="match status" value="1"/>
</dbReference>
<reference evidence="6 7" key="1">
    <citation type="submission" date="2021-06" db="EMBL/GenBank/DDBJ databases">
        <title>Bacillus sp. RD4P76, an endophyte from a halophyte.</title>
        <authorList>
            <person name="Sun J.-Q."/>
        </authorList>
    </citation>
    <scope>NUCLEOTIDE SEQUENCE [LARGE SCALE GENOMIC DNA]</scope>
    <source>
        <strain evidence="6 7">JCM 17098</strain>
    </source>
</reference>
<keyword evidence="2" id="KW-0813">Transport</keyword>
<gene>
    <name evidence="6" type="ORF">KS407_01315</name>
</gene>
<keyword evidence="3" id="KW-0547">Nucleotide-binding</keyword>
<dbReference type="EMBL" id="JAHQCR010000011">
    <property type="protein sequence ID" value="MBU9720079.1"/>
    <property type="molecule type" value="Genomic_DNA"/>
</dbReference>
<comment type="similarity">
    <text evidence="1">Belongs to the ABC transporter superfamily.</text>
</comment>
<evidence type="ECO:0000259" key="5">
    <source>
        <dbReference type="PROSITE" id="PS50893"/>
    </source>
</evidence>
<dbReference type="GO" id="GO:0005524">
    <property type="term" value="F:ATP binding"/>
    <property type="evidence" value="ECO:0007669"/>
    <property type="project" value="UniProtKB-KW"/>
</dbReference>
<feature type="domain" description="ABC transporter" evidence="5">
    <location>
        <begin position="6"/>
        <end position="235"/>
    </location>
</feature>
<dbReference type="PANTHER" id="PTHR43335">
    <property type="entry name" value="ABC TRANSPORTER, ATP-BINDING PROTEIN"/>
    <property type="match status" value="1"/>
</dbReference>
<keyword evidence="7" id="KW-1185">Reference proteome</keyword>
<dbReference type="PROSITE" id="PS50893">
    <property type="entry name" value="ABC_TRANSPORTER_2"/>
    <property type="match status" value="1"/>
</dbReference>
<dbReference type="InterPro" id="IPR003439">
    <property type="entry name" value="ABC_transporter-like_ATP-bd"/>
</dbReference>
<comment type="caution">
    <text evidence="6">The sequence shown here is derived from an EMBL/GenBank/DDBJ whole genome shotgun (WGS) entry which is preliminary data.</text>
</comment>
<protein>
    <submittedName>
        <fullName evidence="6">ABC transporter ATP-binding protein</fullName>
    </submittedName>
</protein>
<evidence type="ECO:0000256" key="3">
    <source>
        <dbReference type="ARBA" id="ARBA00022741"/>
    </source>
</evidence>
<dbReference type="RefSeq" id="WP_088073707.1">
    <property type="nucleotide sequence ID" value="NZ_JAHQCR010000011.1"/>
</dbReference>
<dbReference type="SUPFAM" id="SSF52540">
    <property type="entry name" value="P-loop containing nucleoside triphosphate hydrolases"/>
    <property type="match status" value="1"/>
</dbReference>
<dbReference type="Proteomes" id="UP000790580">
    <property type="component" value="Unassembled WGS sequence"/>
</dbReference>
<dbReference type="InterPro" id="IPR003593">
    <property type="entry name" value="AAA+_ATPase"/>
</dbReference>
<evidence type="ECO:0000313" key="6">
    <source>
        <dbReference type="EMBL" id="MBU9720079.1"/>
    </source>
</evidence>
<accession>A0ABS6JNE8</accession>
<evidence type="ECO:0000313" key="7">
    <source>
        <dbReference type="Proteomes" id="UP000790580"/>
    </source>
</evidence>
<sequence>MEDFVLEVEGLTKTVKGNKKIVNEMSFQMKRGEILGLLGPNGAGKTTTIRMLVGLIGKTAGKVVINGKNLDVEGQRCKEDIGAIVENPAFYEHISGFKNLQQYARMARQNITTDRLNEVVQLVKLEHAIHDKVKTYSLGMKQRLGVAQAIIHKPAVLILDEPTNGLDPQGIRDLRDYLKVLAKEGTSTLVSSHLLSEMQLMCDRVVIMERGKVIDVTEVSNISNGSDSDNKSVLIAVTVAEGQSLDLVLDGASSNYELMKTNGNVVTIKLAHDKIPELNRFLVKKGIDVFGIEIVKTTLEDRFLQVTNLANEG</sequence>
<dbReference type="PROSITE" id="PS00211">
    <property type="entry name" value="ABC_TRANSPORTER_1"/>
    <property type="match status" value="1"/>
</dbReference>
<proteinExistence type="inferred from homology"/>
<dbReference type="Pfam" id="PF00005">
    <property type="entry name" value="ABC_tran"/>
    <property type="match status" value="1"/>
</dbReference>
<dbReference type="PANTHER" id="PTHR43335:SF4">
    <property type="entry name" value="ABC TRANSPORTER, ATP-BINDING PROTEIN"/>
    <property type="match status" value="1"/>
</dbReference>
<evidence type="ECO:0000256" key="1">
    <source>
        <dbReference type="ARBA" id="ARBA00005417"/>
    </source>
</evidence>
<organism evidence="6 7">
    <name type="scientific">Evansella alkalicola</name>
    <dbReference type="NCBI Taxonomy" id="745819"/>
    <lineage>
        <taxon>Bacteria</taxon>
        <taxon>Bacillati</taxon>
        <taxon>Bacillota</taxon>
        <taxon>Bacilli</taxon>
        <taxon>Bacillales</taxon>
        <taxon>Bacillaceae</taxon>
        <taxon>Evansella</taxon>
    </lineage>
</organism>
<keyword evidence="4 6" id="KW-0067">ATP-binding</keyword>
<evidence type="ECO:0000256" key="4">
    <source>
        <dbReference type="ARBA" id="ARBA00022840"/>
    </source>
</evidence>
<dbReference type="InterPro" id="IPR027417">
    <property type="entry name" value="P-loop_NTPase"/>
</dbReference>
<dbReference type="InterPro" id="IPR017871">
    <property type="entry name" value="ABC_transporter-like_CS"/>
</dbReference>
<dbReference type="Gene3D" id="3.40.50.300">
    <property type="entry name" value="P-loop containing nucleotide triphosphate hydrolases"/>
    <property type="match status" value="1"/>
</dbReference>
<evidence type="ECO:0000256" key="2">
    <source>
        <dbReference type="ARBA" id="ARBA00022448"/>
    </source>
</evidence>
<name>A0ABS6JNE8_9BACI</name>